<dbReference type="Proteomes" id="UP000637423">
    <property type="component" value="Unassembled WGS sequence"/>
</dbReference>
<dbReference type="EMBL" id="BMED01000001">
    <property type="protein sequence ID" value="GGC59590.1"/>
    <property type="molecule type" value="Genomic_DNA"/>
</dbReference>
<name>A0A916U447_9BURK</name>
<dbReference type="InterPro" id="IPR000498">
    <property type="entry name" value="OmpA-like_TM_dom"/>
</dbReference>
<sequence length="212" mass="21884">MINSKVLVLLAATALTASAYAEDLYVVGSVGQSKFNGANQSTSDAILNNSGGVVQSSDLKDTDTGFKLLVGHQFTPNFALEGGYVDLGKSKYSAALSDGAVSANFKSSGAVIDAVGILPLSNEFSLFGKGGLYYGKTSLDVSNSSAAAGTAYSGLDSTWKTSLNYGAGLSYAINKNLSVRGEYERFARLGDNIETGGKSNVNLLSVGLVAKF</sequence>
<proteinExistence type="predicted"/>
<reference evidence="4" key="1">
    <citation type="journal article" date="2014" name="Int. J. Syst. Evol. Microbiol.">
        <title>Complete genome sequence of Corynebacterium casei LMG S-19264T (=DSM 44701T), isolated from a smear-ripened cheese.</title>
        <authorList>
            <consortium name="US DOE Joint Genome Institute (JGI-PGF)"/>
            <person name="Walter F."/>
            <person name="Albersmeier A."/>
            <person name="Kalinowski J."/>
            <person name="Ruckert C."/>
        </authorList>
    </citation>
    <scope>NUCLEOTIDE SEQUENCE</scope>
    <source>
        <strain evidence="4">CGMCC 1.10998</strain>
    </source>
</reference>
<comment type="subcellular location">
    <subcellularLocation>
        <location evidence="1">Cell outer membrane</location>
    </subcellularLocation>
</comment>
<feature type="chain" id="PRO_5037426500" evidence="2">
    <location>
        <begin position="22"/>
        <end position="212"/>
    </location>
</feature>
<feature type="domain" description="Outer membrane protein OmpA-like transmembrane" evidence="3">
    <location>
        <begin position="21"/>
        <end position="212"/>
    </location>
</feature>
<evidence type="ECO:0000313" key="4">
    <source>
        <dbReference type="EMBL" id="GGC59590.1"/>
    </source>
</evidence>
<dbReference type="SUPFAM" id="SSF56925">
    <property type="entry name" value="OMPA-like"/>
    <property type="match status" value="1"/>
</dbReference>
<organism evidence="4 5">
    <name type="scientific">Undibacterium terreum</name>
    <dbReference type="NCBI Taxonomy" id="1224302"/>
    <lineage>
        <taxon>Bacteria</taxon>
        <taxon>Pseudomonadati</taxon>
        <taxon>Pseudomonadota</taxon>
        <taxon>Betaproteobacteria</taxon>
        <taxon>Burkholderiales</taxon>
        <taxon>Oxalobacteraceae</taxon>
        <taxon>Undibacterium</taxon>
    </lineage>
</organism>
<protein>
    <submittedName>
        <fullName evidence="4">Membrane protein</fullName>
    </submittedName>
</protein>
<evidence type="ECO:0000259" key="3">
    <source>
        <dbReference type="Pfam" id="PF01389"/>
    </source>
</evidence>
<comment type="caution">
    <text evidence="4">The sequence shown here is derived from an EMBL/GenBank/DDBJ whole genome shotgun (WGS) entry which is preliminary data.</text>
</comment>
<evidence type="ECO:0000256" key="1">
    <source>
        <dbReference type="ARBA" id="ARBA00004442"/>
    </source>
</evidence>
<dbReference type="RefSeq" id="WP_188564230.1">
    <property type="nucleotide sequence ID" value="NZ_BMED01000001.1"/>
</dbReference>
<dbReference type="Gene3D" id="2.40.160.20">
    <property type="match status" value="1"/>
</dbReference>
<dbReference type="GO" id="GO:0009279">
    <property type="term" value="C:cell outer membrane"/>
    <property type="evidence" value="ECO:0007669"/>
    <property type="project" value="UniProtKB-SubCell"/>
</dbReference>
<accession>A0A916U447</accession>
<keyword evidence="2" id="KW-0732">Signal</keyword>
<dbReference type="AlphaFoldDB" id="A0A916U447"/>
<keyword evidence="5" id="KW-1185">Reference proteome</keyword>
<gene>
    <name evidence="4" type="ORF">GCM10011396_03050</name>
</gene>
<reference evidence="4" key="2">
    <citation type="submission" date="2020-09" db="EMBL/GenBank/DDBJ databases">
        <authorList>
            <person name="Sun Q."/>
            <person name="Zhou Y."/>
        </authorList>
    </citation>
    <scope>NUCLEOTIDE SEQUENCE</scope>
    <source>
        <strain evidence="4">CGMCC 1.10998</strain>
    </source>
</reference>
<evidence type="ECO:0000313" key="5">
    <source>
        <dbReference type="Proteomes" id="UP000637423"/>
    </source>
</evidence>
<dbReference type="Pfam" id="PF01389">
    <property type="entry name" value="OmpA_membrane"/>
    <property type="match status" value="1"/>
</dbReference>
<feature type="signal peptide" evidence="2">
    <location>
        <begin position="1"/>
        <end position="21"/>
    </location>
</feature>
<dbReference type="InterPro" id="IPR011250">
    <property type="entry name" value="OMP/PagP_B-barrel"/>
</dbReference>
<evidence type="ECO:0000256" key="2">
    <source>
        <dbReference type="SAM" id="SignalP"/>
    </source>
</evidence>